<proteinExistence type="inferred from homology"/>
<evidence type="ECO:0000256" key="6">
    <source>
        <dbReference type="ARBA" id="ARBA00023136"/>
    </source>
</evidence>
<evidence type="ECO:0000256" key="3">
    <source>
        <dbReference type="ARBA" id="ARBA00022475"/>
    </source>
</evidence>
<evidence type="ECO:0000256" key="7">
    <source>
        <dbReference type="SAM" id="Phobius"/>
    </source>
</evidence>
<dbReference type="EMBL" id="JAMGBE010000001">
    <property type="protein sequence ID" value="MCL6729013.1"/>
    <property type="molecule type" value="Genomic_DNA"/>
</dbReference>
<evidence type="ECO:0000313" key="8">
    <source>
        <dbReference type="EMBL" id="MCL6729013.1"/>
    </source>
</evidence>
<keyword evidence="9" id="KW-1185">Reference proteome</keyword>
<dbReference type="Pfam" id="PF04226">
    <property type="entry name" value="Transgly_assoc"/>
    <property type="match status" value="1"/>
</dbReference>
<feature type="transmembrane region" description="Helical" evidence="7">
    <location>
        <begin position="32"/>
        <end position="50"/>
    </location>
</feature>
<evidence type="ECO:0000313" key="9">
    <source>
        <dbReference type="Proteomes" id="UP001165342"/>
    </source>
</evidence>
<dbReference type="PANTHER" id="PTHR33884">
    <property type="entry name" value="UPF0410 PROTEIN YMGE"/>
    <property type="match status" value="1"/>
</dbReference>
<organism evidence="8 9">
    <name type="scientific">Sphingomonas hankyongi</name>
    <dbReference type="NCBI Taxonomy" id="2908209"/>
    <lineage>
        <taxon>Bacteria</taxon>
        <taxon>Pseudomonadati</taxon>
        <taxon>Pseudomonadota</taxon>
        <taxon>Alphaproteobacteria</taxon>
        <taxon>Sphingomonadales</taxon>
        <taxon>Sphingomonadaceae</taxon>
        <taxon>Sphingomonas</taxon>
    </lineage>
</organism>
<accession>A0ABT0S035</accession>
<evidence type="ECO:0000256" key="5">
    <source>
        <dbReference type="ARBA" id="ARBA00022989"/>
    </source>
</evidence>
<evidence type="ECO:0000256" key="2">
    <source>
        <dbReference type="ARBA" id="ARBA00011006"/>
    </source>
</evidence>
<dbReference type="RefSeq" id="WP_249830503.1">
    <property type="nucleotide sequence ID" value="NZ_JAMGBE010000001.1"/>
</dbReference>
<dbReference type="PANTHER" id="PTHR33884:SF7">
    <property type="entry name" value="BSL8023 PROTEIN"/>
    <property type="match status" value="1"/>
</dbReference>
<feature type="transmembrane region" description="Helical" evidence="7">
    <location>
        <begin position="6"/>
        <end position="25"/>
    </location>
</feature>
<comment type="subcellular location">
    <subcellularLocation>
        <location evidence="1">Cell membrane</location>
        <topology evidence="1">Multi-pass membrane protein</topology>
    </subcellularLocation>
</comment>
<evidence type="ECO:0000256" key="1">
    <source>
        <dbReference type="ARBA" id="ARBA00004651"/>
    </source>
</evidence>
<gene>
    <name evidence="8" type="ORF">LZ538_02955</name>
</gene>
<keyword evidence="4 7" id="KW-0812">Transmembrane</keyword>
<comment type="caution">
    <text evidence="8">The sequence shown here is derived from an EMBL/GenBank/DDBJ whole genome shotgun (WGS) entry which is preliminary data.</text>
</comment>
<reference evidence="8" key="1">
    <citation type="submission" date="2022-05" db="EMBL/GenBank/DDBJ databases">
        <authorList>
            <person name="Jo J.-H."/>
            <person name="Im W.-T."/>
        </authorList>
    </citation>
    <scope>NUCLEOTIDE SEQUENCE</scope>
    <source>
        <strain evidence="8">SE220</strain>
    </source>
</reference>
<evidence type="ECO:0000256" key="4">
    <source>
        <dbReference type="ARBA" id="ARBA00022692"/>
    </source>
</evidence>
<sequence length="88" mass="9127">MMQDYGILAWIVIGGIAGGIAKLLMPGRDPGGCIVTILLGIAGALLAGWIGKAIGWYDTNEGAGFVAAVVGAFLLLLIYRVIAGRRRV</sequence>
<keyword evidence="3" id="KW-1003">Cell membrane</keyword>
<feature type="transmembrane region" description="Helical" evidence="7">
    <location>
        <begin position="62"/>
        <end position="82"/>
    </location>
</feature>
<comment type="similarity">
    <text evidence="2">Belongs to the UPF0410 family.</text>
</comment>
<name>A0ABT0S035_9SPHN</name>
<dbReference type="InterPro" id="IPR007341">
    <property type="entry name" value="Transgly_assoc"/>
</dbReference>
<protein>
    <submittedName>
        <fullName evidence="8">GlsB/YeaQ/YmgE family stress response membrane protein</fullName>
    </submittedName>
</protein>
<dbReference type="Proteomes" id="UP001165342">
    <property type="component" value="Unassembled WGS sequence"/>
</dbReference>
<keyword evidence="6 7" id="KW-0472">Membrane</keyword>
<keyword evidence="5 7" id="KW-1133">Transmembrane helix</keyword>